<dbReference type="Gene3D" id="3.40.50.80">
    <property type="entry name" value="Nucleotide-binding domain of ferredoxin-NADP reductase (FNR) module"/>
    <property type="match status" value="1"/>
</dbReference>
<dbReference type="Gene3D" id="2.40.30.10">
    <property type="entry name" value="Translation factors"/>
    <property type="match status" value="1"/>
</dbReference>
<dbReference type="GO" id="GO:0050667">
    <property type="term" value="P:homocysteine metabolic process"/>
    <property type="evidence" value="ECO:0007669"/>
    <property type="project" value="TreeGrafter"/>
</dbReference>
<accession>A0A4R2I166</accession>
<evidence type="ECO:0000256" key="3">
    <source>
        <dbReference type="ARBA" id="ARBA00023797"/>
    </source>
</evidence>
<dbReference type="OrthoDB" id="9816402at2"/>
<protein>
    <recommendedName>
        <fullName evidence="3">NADPH--hemoprotein reductase</fullName>
        <ecNumber evidence="3">1.6.2.4</ecNumber>
    </recommendedName>
</protein>
<evidence type="ECO:0000259" key="5">
    <source>
        <dbReference type="PROSITE" id="PS50902"/>
    </source>
</evidence>
<dbReference type="GO" id="GO:0009086">
    <property type="term" value="P:methionine biosynthetic process"/>
    <property type="evidence" value="ECO:0007669"/>
    <property type="project" value="TreeGrafter"/>
</dbReference>
<dbReference type="Pfam" id="PF00175">
    <property type="entry name" value="NAD_binding_1"/>
    <property type="match status" value="1"/>
</dbReference>
<dbReference type="EC" id="1.6.2.4" evidence="3"/>
<sequence length="729" mass="78498">MLRTLHSIPALIIALLLVVVAGAGVALSIFPAFEHAGAATGAVDVATLAARVDARLDGAETIMRRPSGVIVAYHLAGQAQRASVVDPATGEALADWQPPRAHRWLRDLHRTLLLRNDGARIAVGIAAACLVLVVVSGLFLLARRMGGWRHFAGRMRGDVLQRAHDETARIVFAGLLLTALTGVAMSLATFGLLPEGGDSEPFGMHASGADRIELERMPALRSVDVAQLKQLKLADRDDPTDVIEIETAGGTGVVDPATGTWLWWQAADGWQRFHATVAMLHTGEGAWWLGLLLGLSSLTVPVLAATGFLLWLRRRRSLPRLVGNAPLRDADTLLLVGSEGNTTWGFAIALHDALVRAGLRVHTAPMNDLRAWGARTRRLLVLTATYGDGAAPASASRFLTRLGRMAPAAALEFAVLGFGDRQFPRFCGHAYAVHEALVAHGLHALAAPATVDRQSEPEFLQWCAWLARTLDRALDVRYRALLPPTTTLQVVSREDYGIDAQTRTSVLRLAPVREHGRRARLPRFETGDLLGVVPPGGVAPRYYSCVSAAADGRVEICVRRQPGGACSPWLADLQPGATLRAFFRAHEAFRLRAGSAPVVLVGAGTGIGPLVGFIRHNVAGRPMHLYFGARSKDDGFLYGDELQQLVADGRLRTLTTAFSRAIPRAYVQDRLLADAARLRELVVRGACVMVCGGRAMAEGVARAWEQILAGSGLSLPRLRAQGRYVEDVY</sequence>
<evidence type="ECO:0000313" key="8">
    <source>
        <dbReference type="Proteomes" id="UP000294862"/>
    </source>
</evidence>
<organism evidence="7 8">
    <name type="scientific">Dokdonella fugitiva</name>
    <dbReference type="NCBI Taxonomy" id="328517"/>
    <lineage>
        <taxon>Bacteria</taxon>
        <taxon>Pseudomonadati</taxon>
        <taxon>Pseudomonadota</taxon>
        <taxon>Gammaproteobacteria</taxon>
        <taxon>Lysobacterales</taxon>
        <taxon>Rhodanobacteraceae</taxon>
        <taxon>Dokdonella</taxon>
    </lineage>
</organism>
<dbReference type="PANTHER" id="PTHR19384:SF17">
    <property type="entry name" value="NADPH--CYTOCHROME P450 REDUCTASE"/>
    <property type="match status" value="1"/>
</dbReference>
<keyword evidence="8" id="KW-1185">Reference proteome</keyword>
<dbReference type="InterPro" id="IPR005625">
    <property type="entry name" value="PepSY-ass_TM"/>
</dbReference>
<dbReference type="InterPro" id="IPR001709">
    <property type="entry name" value="Flavoprot_Pyr_Nucl_cyt_Rdtase"/>
</dbReference>
<dbReference type="InterPro" id="IPR001433">
    <property type="entry name" value="OxRdtase_FAD/NAD-bd"/>
</dbReference>
<dbReference type="PROSITE" id="PS50902">
    <property type="entry name" value="FLAVODOXIN_LIKE"/>
    <property type="match status" value="1"/>
</dbReference>
<evidence type="ECO:0000313" key="7">
    <source>
        <dbReference type="EMBL" id="TCO36115.1"/>
    </source>
</evidence>
<dbReference type="PRINTS" id="PR00371">
    <property type="entry name" value="FPNCR"/>
</dbReference>
<dbReference type="InterPro" id="IPR017938">
    <property type="entry name" value="Riboflavin_synthase-like_b-brl"/>
</dbReference>
<dbReference type="SUPFAM" id="SSF52343">
    <property type="entry name" value="Ferredoxin reductase-like, C-terminal NADP-linked domain"/>
    <property type="match status" value="1"/>
</dbReference>
<dbReference type="Pfam" id="PF00258">
    <property type="entry name" value="Flavodoxin_1"/>
    <property type="match status" value="1"/>
</dbReference>
<dbReference type="SUPFAM" id="SSF52218">
    <property type="entry name" value="Flavoproteins"/>
    <property type="match status" value="1"/>
</dbReference>
<dbReference type="RefSeq" id="WP_132000139.1">
    <property type="nucleotide sequence ID" value="NZ_SLWQ01000014.1"/>
</dbReference>
<dbReference type="CDD" id="cd06201">
    <property type="entry name" value="SiR_like2"/>
    <property type="match status" value="1"/>
</dbReference>
<feature type="transmembrane region" description="Helical" evidence="4">
    <location>
        <begin position="121"/>
        <end position="142"/>
    </location>
</feature>
<keyword evidence="4" id="KW-0812">Transmembrane</keyword>
<keyword evidence="4" id="KW-1133">Transmembrane helix</keyword>
<proteinExistence type="predicted"/>
<dbReference type="InterPro" id="IPR008254">
    <property type="entry name" value="Flavodoxin/NO_synth"/>
</dbReference>
<evidence type="ECO:0000256" key="2">
    <source>
        <dbReference type="ARBA" id="ARBA00022643"/>
    </source>
</evidence>
<evidence type="ECO:0000256" key="4">
    <source>
        <dbReference type="SAM" id="Phobius"/>
    </source>
</evidence>
<dbReference type="Gene3D" id="3.40.50.360">
    <property type="match status" value="1"/>
</dbReference>
<dbReference type="EMBL" id="SLWQ01000014">
    <property type="protein sequence ID" value="TCO36115.1"/>
    <property type="molecule type" value="Genomic_DNA"/>
</dbReference>
<dbReference type="InterPro" id="IPR029039">
    <property type="entry name" value="Flavoprotein-like_sf"/>
</dbReference>
<dbReference type="AlphaFoldDB" id="A0A4R2I166"/>
<dbReference type="InterPro" id="IPR039261">
    <property type="entry name" value="FNR_nucleotide-bd"/>
</dbReference>
<dbReference type="PANTHER" id="PTHR19384">
    <property type="entry name" value="NITRIC OXIDE SYNTHASE-RELATED"/>
    <property type="match status" value="1"/>
</dbReference>
<evidence type="ECO:0000256" key="1">
    <source>
        <dbReference type="ARBA" id="ARBA00022630"/>
    </source>
</evidence>
<evidence type="ECO:0000259" key="6">
    <source>
        <dbReference type="PROSITE" id="PS51384"/>
    </source>
</evidence>
<reference evidence="7 8" key="1">
    <citation type="journal article" date="2015" name="Stand. Genomic Sci.">
        <title>Genomic Encyclopedia of Bacterial and Archaeal Type Strains, Phase III: the genomes of soil and plant-associated and newly described type strains.</title>
        <authorList>
            <person name="Whitman W.B."/>
            <person name="Woyke T."/>
            <person name="Klenk H.P."/>
            <person name="Zhou Y."/>
            <person name="Lilburn T.G."/>
            <person name="Beck B.J."/>
            <person name="De Vos P."/>
            <person name="Vandamme P."/>
            <person name="Eisen J.A."/>
            <person name="Garrity G."/>
            <person name="Hugenholtz P."/>
            <person name="Kyrpides N.C."/>
        </authorList>
    </citation>
    <scope>NUCLEOTIDE SEQUENCE [LARGE SCALE GENOMIC DNA]</scope>
    <source>
        <strain evidence="7 8">A3</strain>
    </source>
</reference>
<feature type="transmembrane region" description="Helical" evidence="4">
    <location>
        <begin position="286"/>
        <end position="312"/>
    </location>
</feature>
<comment type="caution">
    <text evidence="7">The sequence shown here is derived from an EMBL/GenBank/DDBJ whole genome shotgun (WGS) entry which is preliminary data.</text>
</comment>
<feature type="domain" description="Flavodoxin-like" evidence="5">
    <location>
        <begin position="332"/>
        <end position="467"/>
    </location>
</feature>
<dbReference type="GO" id="GO:0050660">
    <property type="term" value="F:flavin adenine dinucleotide binding"/>
    <property type="evidence" value="ECO:0007669"/>
    <property type="project" value="TreeGrafter"/>
</dbReference>
<keyword evidence="1" id="KW-0285">Flavoprotein</keyword>
<dbReference type="GO" id="GO:0010181">
    <property type="term" value="F:FMN binding"/>
    <property type="evidence" value="ECO:0007669"/>
    <property type="project" value="InterPro"/>
</dbReference>
<dbReference type="InterPro" id="IPR017927">
    <property type="entry name" value="FAD-bd_FR_type"/>
</dbReference>
<feature type="domain" description="FAD-binding FR-type" evidence="6">
    <location>
        <begin position="483"/>
        <end position="592"/>
    </location>
</feature>
<dbReference type="Pfam" id="PF03929">
    <property type="entry name" value="PepSY_TM"/>
    <property type="match status" value="1"/>
</dbReference>
<dbReference type="GO" id="GO:0005829">
    <property type="term" value="C:cytosol"/>
    <property type="evidence" value="ECO:0007669"/>
    <property type="project" value="TreeGrafter"/>
</dbReference>
<feature type="transmembrane region" description="Helical" evidence="4">
    <location>
        <begin position="170"/>
        <end position="193"/>
    </location>
</feature>
<keyword evidence="4" id="KW-0472">Membrane</keyword>
<dbReference type="SUPFAM" id="SSF63380">
    <property type="entry name" value="Riboflavin synthase domain-like"/>
    <property type="match status" value="1"/>
</dbReference>
<gene>
    <name evidence="7" type="ORF">EV148_11437</name>
</gene>
<dbReference type="GO" id="GO:0030586">
    <property type="term" value="F:[methionine synthase] reductase (NADPH) activity"/>
    <property type="evidence" value="ECO:0007669"/>
    <property type="project" value="TreeGrafter"/>
</dbReference>
<keyword evidence="2" id="KW-0288">FMN</keyword>
<dbReference type="PROSITE" id="PS51384">
    <property type="entry name" value="FAD_FR"/>
    <property type="match status" value="1"/>
</dbReference>
<feature type="transmembrane region" description="Helical" evidence="4">
    <location>
        <begin position="12"/>
        <end position="33"/>
    </location>
</feature>
<name>A0A4R2I166_9GAMM</name>
<dbReference type="Proteomes" id="UP000294862">
    <property type="component" value="Unassembled WGS sequence"/>
</dbReference>